<keyword evidence="6" id="KW-1185">Reference proteome</keyword>
<keyword evidence="2" id="KW-0184">Conjugation</keyword>
<dbReference type="InterPro" id="IPR005053">
    <property type="entry name" value="MobA_MobL"/>
</dbReference>
<comment type="similarity">
    <text evidence="1">Belongs to the MobA/MobL family.</text>
</comment>
<dbReference type="CDD" id="cd17933">
    <property type="entry name" value="DEXSc_RecD-like"/>
    <property type="match status" value="1"/>
</dbReference>
<protein>
    <submittedName>
        <fullName evidence="5">Ti-type conjugative transfer relaxase TraA</fullName>
    </submittedName>
</protein>
<evidence type="ECO:0000256" key="3">
    <source>
        <dbReference type="SAM" id="MobiDB-lite"/>
    </source>
</evidence>
<dbReference type="CDD" id="cd18809">
    <property type="entry name" value="SF1_C_RecD"/>
    <property type="match status" value="1"/>
</dbReference>
<gene>
    <name evidence="5" type="primary">traA</name>
    <name evidence="5" type="ORF">EAH89_29095</name>
</gene>
<dbReference type="EMBL" id="RCZP01000072">
    <property type="protein sequence ID" value="TPG39475.1"/>
    <property type="molecule type" value="Genomic_DNA"/>
</dbReference>
<dbReference type="Pfam" id="PF03389">
    <property type="entry name" value="MobA_MobL"/>
    <property type="match status" value="1"/>
</dbReference>
<dbReference type="Pfam" id="PF13604">
    <property type="entry name" value="AAA_30"/>
    <property type="match status" value="1"/>
</dbReference>
<accession>A0A502ENX5</accession>
<dbReference type="Proteomes" id="UP000317078">
    <property type="component" value="Unassembled WGS sequence"/>
</dbReference>
<dbReference type="InterPro" id="IPR027417">
    <property type="entry name" value="P-loop_NTPase"/>
</dbReference>
<evidence type="ECO:0000256" key="2">
    <source>
        <dbReference type="ARBA" id="ARBA00022971"/>
    </source>
</evidence>
<evidence type="ECO:0000313" key="5">
    <source>
        <dbReference type="EMBL" id="TPG39475.1"/>
    </source>
</evidence>
<dbReference type="InterPro" id="IPR014136">
    <property type="entry name" value="TraA_Ti"/>
</dbReference>
<reference evidence="5 6" key="1">
    <citation type="journal article" date="2019" name="Environ. Microbiol.">
        <title>Species interactions and distinct microbial communities in high Arctic permafrost affected cryosols are associated with the CH4 and CO2 gas fluxes.</title>
        <authorList>
            <person name="Altshuler I."/>
            <person name="Hamel J."/>
            <person name="Turney S."/>
            <person name="Magnuson E."/>
            <person name="Levesque R."/>
            <person name="Greer C."/>
            <person name="Whyte L.G."/>
        </authorList>
    </citation>
    <scope>NUCLEOTIDE SEQUENCE [LARGE SCALE GENOMIC DNA]</scope>
    <source>
        <strain evidence="5 6">S9.3B</strain>
    </source>
</reference>
<feature type="compositionally biased region" description="Basic and acidic residues" evidence="3">
    <location>
        <begin position="844"/>
        <end position="874"/>
    </location>
</feature>
<dbReference type="SUPFAM" id="SSF52540">
    <property type="entry name" value="P-loop containing nucleoside triphosphate hydrolases"/>
    <property type="match status" value="2"/>
</dbReference>
<dbReference type="Gene3D" id="3.40.50.300">
    <property type="entry name" value="P-loop containing nucleotide triphosphate hydrolases"/>
    <property type="match status" value="2"/>
</dbReference>
<evidence type="ECO:0000259" key="4">
    <source>
        <dbReference type="Pfam" id="PF03389"/>
    </source>
</evidence>
<dbReference type="Gene3D" id="3.30.930.30">
    <property type="match status" value="1"/>
</dbReference>
<feature type="domain" description="MobA/MobL protein" evidence="4">
    <location>
        <begin position="33"/>
        <end position="244"/>
    </location>
</feature>
<dbReference type="Gene3D" id="2.30.30.940">
    <property type="match status" value="1"/>
</dbReference>
<feature type="region of interest" description="Disordered" evidence="3">
    <location>
        <begin position="792"/>
        <end position="874"/>
    </location>
</feature>
<dbReference type="AlphaFoldDB" id="A0A502ENX5"/>
<dbReference type="NCBIfam" id="TIGR02768">
    <property type="entry name" value="TraA_Ti"/>
    <property type="match status" value="1"/>
</dbReference>
<evidence type="ECO:0000256" key="1">
    <source>
        <dbReference type="ARBA" id="ARBA00010873"/>
    </source>
</evidence>
<organism evidence="5 6">
    <name type="scientific">Muricoccus nepalensis</name>
    <dbReference type="NCBI Taxonomy" id="1854500"/>
    <lineage>
        <taxon>Bacteria</taxon>
        <taxon>Pseudomonadati</taxon>
        <taxon>Pseudomonadota</taxon>
        <taxon>Alphaproteobacteria</taxon>
        <taxon>Acetobacterales</taxon>
        <taxon>Roseomonadaceae</taxon>
        <taxon>Muricoccus</taxon>
    </lineage>
</organism>
<name>A0A502ENX5_9PROT</name>
<evidence type="ECO:0000313" key="6">
    <source>
        <dbReference type="Proteomes" id="UP000317078"/>
    </source>
</evidence>
<proteinExistence type="inferred from homology"/>
<comment type="caution">
    <text evidence="5">The sequence shown here is derived from an EMBL/GenBank/DDBJ whole genome shotgun (WGS) entry which is preliminary data.</text>
</comment>
<sequence>MVSNGAGALGQTMVAWSQFRMDASRHTSRKAGQSAVAAAAYRSGGKLYDEKTQQLHDYTRRFGVVESGLAMPEAGGPDWTREQLWNAAEQAEKRKDARTSRKVELALPDAMTAEQRRELVAAWAGEIANRYGVAVDWAIHLPDKEGDQRNHHAHLMMTTREVGVEGFRGKAALELSNTDQRKRGLLVGDDGIYALREALAERLNELAARHGLDLTADPRSYAARGVELEPTKHVGVHAVGMDRRGVEAERVADHAATRAENARRIEARPELVLDAVSRTEAVFGRREIARELHRYIDDAEQFRSLLARLEASPELVRLSAEGPALFSTRAMIAAEARMAETAGELARGRTHQVAARHAEGARARHAYLSAEQGAAVAHVLAPGQIAAVAGVAGAGKSAALTAAREAWEAQGYRVRGAALAGKAADGLQASAGIESRTLHALEYGWQRRRDLLTSRDVLVVDEAGMVGSRQLGRVLEAARQAGAKVVLVGDAEQLQPIEAGAAFRAITERIGVAGITEVRRQREAWAREATEQFWRGETREALAAYAERDRVRFSEDRARAKAALVEAWHADRRLGHDRLIMAHTNKDVHDLNALARAERQRAGELGEAADFRAERGARSFATGDRLVFLANSRELGVKNGTLATVERAEAGRLAVRLDDGRRVAVDQARYAQVDHGYAVTLHKSQGATVERAYVLASGGMNRHLAYVAMSRHRDGAMLFAGRDDFRSGDALAARLGRARPKESTLDFAERRGIETSRPWVENALALIERGRERLADVWERVARGLTVAKEKGGPVMERNLDEAQPTSRREQLHQAFGQEPAAPAGNDRGAQLREAFAGGGGQRSSREQLREALEQDHDTPDKPHRDMERGHGIA</sequence>